<dbReference type="EMBL" id="BGPR01066859">
    <property type="protein sequence ID" value="GBO41281.1"/>
    <property type="molecule type" value="Genomic_DNA"/>
</dbReference>
<organism evidence="2 3">
    <name type="scientific">Araneus ventricosus</name>
    <name type="common">Orbweaver spider</name>
    <name type="synonym">Epeira ventricosa</name>
    <dbReference type="NCBI Taxonomy" id="182803"/>
    <lineage>
        <taxon>Eukaryota</taxon>
        <taxon>Metazoa</taxon>
        <taxon>Ecdysozoa</taxon>
        <taxon>Arthropoda</taxon>
        <taxon>Chelicerata</taxon>
        <taxon>Arachnida</taxon>
        <taxon>Araneae</taxon>
        <taxon>Araneomorphae</taxon>
        <taxon>Entelegynae</taxon>
        <taxon>Araneoidea</taxon>
        <taxon>Araneidae</taxon>
        <taxon>Araneus</taxon>
    </lineage>
</organism>
<gene>
    <name evidence="2" type="ORF">AVEN_71057_1</name>
</gene>
<feature type="compositionally biased region" description="Basic and acidic residues" evidence="1">
    <location>
        <begin position="1"/>
        <end position="10"/>
    </location>
</feature>
<keyword evidence="3" id="KW-1185">Reference proteome</keyword>
<accession>A0A4Y2WVQ4</accession>
<reference evidence="2 3" key="1">
    <citation type="journal article" date="2019" name="Sci. Rep.">
        <title>Orb-weaving spider Araneus ventricosus genome elucidates the spidroin gene catalogue.</title>
        <authorList>
            <person name="Kono N."/>
            <person name="Nakamura H."/>
            <person name="Ohtoshi R."/>
            <person name="Moran D.A.P."/>
            <person name="Shinohara A."/>
            <person name="Yoshida Y."/>
            <person name="Fujiwara M."/>
            <person name="Mori M."/>
            <person name="Tomita M."/>
            <person name="Arakawa K."/>
        </authorList>
    </citation>
    <scope>NUCLEOTIDE SEQUENCE [LARGE SCALE GENOMIC DNA]</scope>
</reference>
<protein>
    <submittedName>
        <fullName evidence="2">Uncharacterized protein</fullName>
    </submittedName>
</protein>
<evidence type="ECO:0000313" key="2">
    <source>
        <dbReference type="EMBL" id="GBO41281.1"/>
    </source>
</evidence>
<comment type="caution">
    <text evidence="2">The sequence shown here is derived from an EMBL/GenBank/DDBJ whole genome shotgun (WGS) entry which is preliminary data.</text>
</comment>
<proteinExistence type="predicted"/>
<sequence length="101" mass="11700">MAPSVFEKEKQNRRRKNRKGRESNHLSTKYPCNSDSVLKIGLRVERRHYQQSVCLQDVVLVDQTDEKSSCSVLQHPPYSPDIAPSDDDEMMTTFNTMFYCG</sequence>
<feature type="region of interest" description="Disordered" evidence="1">
    <location>
        <begin position="1"/>
        <end position="28"/>
    </location>
</feature>
<dbReference type="Proteomes" id="UP000499080">
    <property type="component" value="Unassembled WGS sequence"/>
</dbReference>
<name>A0A4Y2WVQ4_ARAVE</name>
<dbReference type="AlphaFoldDB" id="A0A4Y2WVQ4"/>
<evidence type="ECO:0000313" key="3">
    <source>
        <dbReference type="Proteomes" id="UP000499080"/>
    </source>
</evidence>
<evidence type="ECO:0000256" key="1">
    <source>
        <dbReference type="SAM" id="MobiDB-lite"/>
    </source>
</evidence>